<evidence type="ECO:0000256" key="5">
    <source>
        <dbReference type="PIRSR" id="PIRSR622684-1"/>
    </source>
</evidence>
<feature type="active site" evidence="5 6">
    <location>
        <position position="308"/>
    </location>
</feature>
<dbReference type="OrthoDB" id="167576at2759"/>
<comment type="similarity">
    <text evidence="1">Belongs to the peptidase C2 family. PalB/RIM13 subfamily.</text>
</comment>
<dbReference type="GO" id="GO:0006508">
    <property type="term" value="P:proteolysis"/>
    <property type="evidence" value="ECO:0007669"/>
    <property type="project" value="UniProtKB-KW"/>
</dbReference>
<proteinExistence type="inferred from homology"/>
<evidence type="ECO:0000256" key="7">
    <source>
        <dbReference type="SAM" id="MobiDB-lite"/>
    </source>
</evidence>
<accession>A0A4V1J229</accession>
<dbReference type="Pfam" id="PF00648">
    <property type="entry name" value="Peptidase_C2"/>
    <property type="match status" value="1"/>
</dbReference>
<evidence type="ECO:0000256" key="1">
    <source>
        <dbReference type="ARBA" id="ARBA00010193"/>
    </source>
</evidence>
<feature type="active site" evidence="5 6">
    <location>
        <position position="336"/>
    </location>
</feature>
<feature type="domain" description="Calpain catalytic" evidence="8">
    <location>
        <begin position="109"/>
        <end position="397"/>
    </location>
</feature>
<evidence type="ECO:0000313" key="9">
    <source>
        <dbReference type="EMBL" id="RKP27119.1"/>
    </source>
</evidence>
<dbReference type="SUPFAM" id="SSF54001">
    <property type="entry name" value="Cysteine proteinases"/>
    <property type="match status" value="1"/>
</dbReference>
<dbReference type="PROSITE" id="PS50203">
    <property type="entry name" value="CALPAIN_CAT"/>
    <property type="match status" value="1"/>
</dbReference>
<dbReference type="PRINTS" id="PR00704">
    <property type="entry name" value="CALPAIN"/>
</dbReference>
<reference evidence="10" key="1">
    <citation type="journal article" date="2018" name="Nat. Microbiol.">
        <title>Leveraging single-cell genomics to expand the fungal tree of life.</title>
        <authorList>
            <person name="Ahrendt S.R."/>
            <person name="Quandt C.A."/>
            <person name="Ciobanu D."/>
            <person name="Clum A."/>
            <person name="Salamov A."/>
            <person name="Andreopoulos B."/>
            <person name="Cheng J.F."/>
            <person name="Woyke T."/>
            <person name="Pelin A."/>
            <person name="Henrissat B."/>
            <person name="Reynolds N.K."/>
            <person name="Benny G.L."/>
            <person name="Smith M.E."/>
            <person name="James T.Y."/>
            <person name="Grigoriev I.V."/>
        </authorList>
    </citation>
    <scope>NUCLEOTIDE SEQUENCE [LARGE SCALE GENOMIC DNA]</scope>
    <source>
        <strain evidence="10">Benny S71-1</strain>
    </source>
</reference>
<dbReference type="PANTHER" id="PTHR46143:SF1">
    <property type="entry name" value="CALPAIN-7"/>
    <property type="match status" value="1"/>
</dbReference>
<dbReference type="PANTHER" id="PTHR46143">
    <property type="entry name" value="CALPAIN-7"/>
    <property type="match status" value="1"/>
</dbReference>
<keyword evidence="4 6" id="KW-0788">Thiol protease</keyword>
<evidence type="ECO:0000256" key="4">
    <source>
        <dbReference type="ARBA" id="ARBA00022807"/>
    </source>
</evidence>
<evidence type="ECO:0000313" key="10">
    <source>
        <dbReference type="Proteomes" id="UP000278143"/>
    </source>
</evidence>
<dbReference type="EMBL" id="KZ989266">
    <property type="protein sequence ID" value="RKP27119.1"/>
    <property type="molecule type" value="Genomic_DNA"/>
</dbReference>
<gene>
    <name evidence="9" type="ORF">SYNPS1DRAFT_27214</name>
</gene>
<dbReference type="InterPro" id="IPR036213">
    <property type="entry name" value="Calpain_III_sf"/>
</dbReference>
<evidence type="ECO:0000259" key="8">
    <source>
        <dbReference type="PROSITE" id="PS50203"/>
    </source>
</evidence>
<dbReference type="InterPro" id="IPR038765">
    <property type="entry name" value="Papain-like_cys_pep_sf"/>
</dbReference>
<protein>
    <recommendedName>
        <fullName evidence="8">Calpain catalytic domain-containing protein</fullName>
    </recommendedName>
</protein>
<keyword evidence="10" id="KW-1185">Reference proteome</keyword>
<dbReference type="SUPFAM" id="SSF49758">
    <property type="entry name" value="Calpain large subunit, middle domain (domain III)"/>
    <property type="match status" value="2"/>
</dbReference>
<dbReference type="GO" id="GO:0004198">
    <property type="term" value="F:calcium-dependent cysteine-type endopeptidase activity"/>
    <property type="evidence" value="ECO:0007669"/>
    <property type="project" value="InterPro"/>
</dbReference>
<feature type="region of interest" description="Disordered" evidence="7">
    <location>
        <begin position="1"/>
        <end position="29"/>
    </location>
</feature>
<evidence type="ECO:0000256" key="2">
    <source>
        <dbReference type="ARBA" id="ARBA00022670"/>
    </source>
</evidence>
<evidence type="ECO:0000256" key="6">
    <source>
        <dbReference type="PROSITE-ProRule" id="PRU00239"/>
    </source>
</evidence>
<dbReference type="InterPro" id="IPR001300">
    <property type="entry name" value="Peptidase_C2_calpain_cat"/>
</dbReference>
<keyword evidence="2 6" id="KW-0645">Protease</keyword>
<organism evidence="9 10">
    <name type="scientific">Syncephalis pseudoplumigaleata</name>
    <dbReference type="NCBI Taxonomy" id="1712513"/>
    <lineage>
        <taxon>Eukaryota</taxon>
        <taxon>Fungi</taxon>
        <taxon>Fungi incertae sedis</taxon>
        <taxon>Zoopagomycota</taxon>
        <taxon>Zoopagomycotina</taxon>
        <taxon>Zoopagomycetes</taxon>
        <taxon>Zoopagales</taxon>
        <taxon>Piptocephalidaceae</taxon>
        <taxon>Syncephalis</taxon>
    </lineage>
</organism>
<sequence length="706" mass="79382">MSDRIPLSPTPSASVHSRHSAEGGEGDAQRLTVEELRVLQHTSLVNGMLHLPWIGDDEREPFDLSEHYTHAAAMPAGGWRSPAVIFVHGYSDPAGLLKLSSRQLERYQQWLRPHQFLDRTPVMIKRVSSKKISQEVVTNCSFVASLCVCADYEQRFKKRLITRCIYPQDQRGRPYYNAWGKYMIKLLINGIHRKILIDDRVPVDRENRPLAVTTADQELWPMLIEKAYLKVQGGYDFPGSNSGIDMHALTGWIPEHVLLQESPPSAASSDIIWRRLYAGLHSGRALGTLATGQVDAIDQDWLWLVPNHAYAILEAVELPDDVRDDGGDTRMLRCKNPWRQHGWQGCDGPDDVHHWHPRLRRMLAAYNMAEAAADGEFWIGWSAVCRYFDTLHLSWDPDQFPCRFTVHAAWPMALGPAIDRHCFAWNPQYSLRISTDGESDDGGSSRATVWLLLSRHMEAVEADNRDYITMHVYATHGGERIFYPVEPTAVKGVYVNNPHVLQERTRSLYYTLNVYANVPFSFRETPGFAYACEVGPGSIVALFVHLMLSVLKTTDAWTVETAGGNNTYDSWIDNPQYRLDVAMPAYVYILLDLFDVADGQSAVKAMHDQPPSMVAAKIDLFTGGDRIDRWAMAGKHMAAAVLMTGRSVYRYLAAHSGDYRMGFAYAAISLDPGAYVVLLSTYDKGTPAPYKLTIASDVPGLQLARL</sequence>
<dbReference type="Proteomes" id="UP000278143">
    <property type="component" value="Unassembled WGS sequence"/>
</dbReference>
<dbReference type="Gene3D" id="2.60.120.380">
    <property type="match status" value="1"/>
</dbReference>
<dbReference type="SMART" id="SM00720">
    <property type="entry name" value="calpain_III"/>
    <property type="match status" value="1"/>
</dbReference>
<name>A0A4V1J229_9FUNG</name>
<dbReference type="InterPro" id="IPR022684">
    <property type="entry name" value="Calpain_cysteine_protease"/>
</dbReference>
<keyword evidence="3 6" id="KW-0378">Hydrolase</keyword>
<dbReference type="InterPro" id="IPR022683">
    <property type="entry name" value="Calpain_III"/>
</dbReference>
<evidence type="ECO:0000256" key="3">
    <source>
        <dbReference type="ARBA" id="ARBA00022801"/>
    </source>
</evidence>
<dbReference type="Gene3D" id="3.90.70.10">
    <property type="entry name" value="Cysteine proteinases"/>
    <property type="match status" value="1"/>
</dbReference>
<feature type="active site" evidence="5 6">
    <location>
        <position position="140"/>
    </location>
</feature>
<dbReference type="SMART" id="SM00230">
    <property type="entry name" value="CysPc"/>
    <property type="match status" value="1"/>
</dbReference>
<dbReference type="AlphaFoldDB" id="A0A4V1J229"/>
<dbReference type="InterPro" id="IPR051297">
    <property type="entry name" value="PalB/RIM13"/>
</dbReference>